<name>A0A0W4ZBJ2_PNEC8</name>
<comment type="subcellular location">
    <subcellularLocation>
        <location evidence="1">Cytoplasm</location>
    </subcellularLocation>
</comment>
<proteinExistence type="inferred from homology"/>
<comment type="similarity">
    <text evidence="2">Belongs to the IMPACT family.</text>
</comment>
<keyword evidence="3" id="KW-0963">Cytoplasm</keyword>
<evidence type="ECO:0000313" key="8">
    <source>
        <dbReference type="EMBL" id="KTW25792.1"/>
    </source>
</evidence>
<evidence type="ECO:0000256" key="6">
    <source>
        <dbReference type="ARBA" id="ARBA00023016"/>
    </source>
</evidence>
<dbReference type="GO" id="GO:0140469">
    <property type="term" value="P:GCN2-mediated signaling"/>
    <property type="evidence" value="ECO:0007669"/>
    <property type="project" value="TreeGrafter"/>
</dbReference>
<dbReference type="InterPro" id="IPR006575">
    <property type="entry name" value="RWD_dom"/>
</dbReference>
<dbReference type="Gene3D" id="3.30.230.30">
    <property type="entry name" value="Impact, N-terminal domain"/>
    <property type="match status" value="1"/>
</dbReference>
<dbReference type="Pfam" id="PF01205">
    <property type="entry name" value="Impact_N"/>
    <property type="match status" value="1"/>
</dbReference>
<evidence type="ECO:0000256" key="3">
    <source>
        <dbReference type="ARBA" id="ARBA00022490"/>
    </source>
</evidence>
<keyword evidence="9" id="KW-1185">Reference proteome</keyword>
<accession>A0A0W4ZBJ2</accession>
<dbReference type="InterPro" id="IPR036956">
    <property type="entry name" value="Impact_N_sf"/>
</dbReference>
<dbReference type="InterPro" id="IPR023582">
    <property type="entry name" value="Impact"/>
</dbReference>
<dbReference type="EMBL" id="LFVZ01000016">
    <property type="protein sequence ID" value="KTW25792.1"/>
    <property type="molecule type" value="Genomic_DNA"/>
</dbReference>
<gene>
    <name evidence="8" type="ORF">T552_03405</name>
</gene>
<dbReference type="SMART" id="SM00591">
    <property type="entry name" value="RWD"/>
    <property type="match status" value="1"/>
</dbReference>
<dbReference type="AlphaFoldDB" id="A0A0W4ZBJ2"/>
<dbReference type="GeneID" id="28938114"/>
<comment type="caution">
    <text evidence="8">The sequence shown here is derived from an EMBL/GenBank/DDBJ whole genome shotgun (WGS) entry which is preliminary data.</text>
</comment>
<reference evidence="9" key="1">
    <citation type="journal article" date="2016" name="Nat. Commun.">
        <title>Genome analysis of three Pneumocystis species reveals adaptation mechanisms to life exclusively in mammalian hosts.</title>
        <authorList>
            <person name="Ma L."/>
            <person name="Chen Z."/>
            <person name="Huang D.W."/>
            <person name="Kutty G."/>
            <person name="Ishihara M."/>
            <person name="Wang H."/>
            <person name="Abouelleil A."/>
            <person name="Bishop L."/>
            <person name="Davey E."/>
            <person name="Deng R."/>
            <person name="Deng X."/>
            <person name="Fan L."/>
            <person name="Fantoni G."/>
            <person name="Fitzgerald M."/>
            <person name="Gogineni E."/>
            <person name="Goldberg J.M."/>
            <person name="Handley G."/>
            <person name="Hu X."/>
            <person name="Huber C."/>
            <person name="Jiao X."/>
            <person name="Jones K."/>
            <person name="Levin J.Z."/>
            <person name="Liu Y."/>
            <person name="Macdonald P."/>
            <person name="Melnikov A."/>
            <person name="Raley C."/>
            <person name="Sassi M."/>
            <person name="Sherman B.T."/>
            <person name="Song X."/>
            <person name="Sykes S."/>
            <person name="Tran B."/>
            <person name="Walsh L."/>
            <person name="Xia Y."/>
            <person name="Yang J."/>
            <person name="Young S."/>
            <person name="Zeng Q."/>
            <person name="Zheng X."/>
            <person name="Stephens R."/>
            <person name="Nusbaum C."/>
            <person name="Birren B.W."/>
            <person name="Azadi P."/>
            <person name="Lempicki R.A."/>
            <person name="Cuomo C.A."/>
            <person name="Kovacs J.A."/>
        </authorList>
    </citation>
    <scope>NUCLEOTIDE SEQUENCE [LARGE SCALE GENOMIC DNA]</scope>
    <source>
        <strain evidence="9">B80</strain>
    </source>
</reference>
<dbReference type="InterPro" id="IPR020568">
    <property type="entry name" value="Ribosomal_Su5_D2-typ_SF"/>
</dbReference>
<dbReference type="SUPFAM" id="SSF54495">
    <property type="entry name" value="UBC-like"/>
    <property type="match status" value="1"/>
</dbReference>
<evidence type="ECO:0000256" key="5">
    <source>
        <dbReference type="ARBA" id="ARBA00022845"/>
    </source>
</evidence>
<dbReference type="PANTHER" id="PTHR16301:SF25">
    <property type="entry name" value="PROTEIN IMPACT"/>
    <property type="match status" value="1"/>
</dbReference>
<evidence type="ECO:0000256" key="2">
    <source>
        <dbReference type="ARBA" id="ARBA00007665"/>
    </source>
</evidence>
<dbReference type="CDD" id="cd23822">
    <property type="entry name" value="RWD_ScYIH1-like"/>
    <property type="match status" value="1"/>
</dbReference>
<keyword evidence="5" id="KW-0810">Translation regulation</keyword>
<dbReference type="OrthoDB" id="69641at2759"/>
<evidence type="ECO:0000256" key="1">
    <source>
        <dbReference type="ARBA" id="ARBA00004496"/>
    </source>
</evidence>
<dbReference type="GO" id="GO:0006446">
    <property type="term" value="P:regulation of translational initiation"/>
    <property type="evidence" value="ECO:0007669"/>
    <property type="project" value="TreeGrafter"/>
</dbReference>
<dbReference type="SUPFAM" id="SSF54211">
    <property type="entry name" value="Ribosomal protein S5 domain 2-like"/>
    <property type="match status" value="1"/>
</dbReference>
<dbReference type="PANTHER" id="PTHR16301">
    <property type="entry name" value="IMPACT-RELATED"/>
    <property type="match status" value="1"/>
</dbReference>
<protein>
    <recommendedName>
        <fullName evidence="7">RWD domain-containing protein</fullName>
    </recommendedName>
</protein>
<keyword evidence="4" id="KW-0678">Repressor</keyword>
<dbReference type="RefSeq" id="XP_018224401.1">
    <property type="nucleotide sequence ID" value="XM_018371911.1"/>
</dbReference>
<evidence type="ECO:0000256" key="4">
    <source>
        <dbReference type="ARBA" id="ARBA00022491"/>
    </source>
</evidence>
<keyword evidence="6" id="KW-0346">Stress response</keyword>
<evidence type="ECO:0000259" key="7">
    <source>
        <dbReference type="SMART" id="SM00591"/>
    </source>
</evidence>
<dbReference type="Proteomes" id="UP000054454">
    <property type="component" value="Unassembled WGS sequence"/>
</dbReference>
<dbReference type="InterPro" id="IPR016135">
    <property type="entry name" value="UBQ-conjugating_enzyme/RWD"/>
</dbReference>
<feature type="domain" description="RWD" evidence="7">
    <location>
        <begin position="8"/>
        <end position="96"/>
    </location>
</feature>
<dbReference type="VEuPathDB" id="FungiDB:T552_03405"/>
<dbReference type="Pfam" id="PF05773">
    <property type="entry name" value="RWD"/>
    <property type="match status" value="1"/>
</dbReference>
<organism evidence="8 9">
    <name type="scientific">Pneumocystis carinii (strain B80)</name>
    <name type="common">Rat pneumocystis pneumonia agent</name>
    <name type="synonym">Pneumocystis carinii f. sp. carinii</name>
    <dbReference type="NCBI Taxonomy" id="1408658"/>
    <lineage>
        <taxon>Eukaryota</taxon>
        <taxon>Fungi</taxon>
        <taxon>Dikarya</taxon>
        <taxon>Ascomycota</taxon>
        <taxon>Taphrinomycotina</taxon>
        <taxon>Pneumocystomycetes</taxon>
        <taxon>Pneumocystaceae</taxon>
        <taxon>Pneumocystis</taxon>
    </lineage>
</organism>
<dbReference type="GO" id="GO:0005737">
    <property type="term" value="C:cytoplasm"/>
    <property type="evidence" value="ECO:0007669"/>
    <property type="project" value="UniProtKB-SubCell"/>
</dbReference>
<dbReference type="Gene3D" id="3.10.110.10">
    <property type="entry name" value="Ubiquitin Conjugating Enzyme"/>
    <property type="match status" value="1"/>
</dbReference>
<sequence>MSFKVLDDEFVAINSIYPSCFKFLDGNAKIYSLKIPKKPYYIVLQFPETYPYEKPYIIESKNIEKSIVKNILAQIPYGDVCIFELIRYLEEELSQKDFNTLNDYKVDINISSTLDFASKEDNEKHNYQNEIPWIISDPLVSKKSKFIGRMVKVNSLDMVYAALKSLQYEKSLANATHNIWAYRLEKNDKIIYDNDDDGEKGAGSNLSHLLDSMDVRNVLVVVTRWYGGINLGPSRFKLINSSAKAALLLGNSVNNKSENDKVYKKKGSNIK</sequence>
<dbReference type="InterPro" id="IPR001498">
    <property type="entry name" value="Impact_N"/>
</dbReference>
<evidence type="ECO:0000313" key="9">
    <source>
        <dbReference type="Proteomes" id="UP000054454"/>
    </source>
</evidence>